<accession>A0A839RNQ0</accession>
<feature type="compositionally biased region" description="Polar residues" evidence="1">
    <location>
        <begin position="21"/>
        <end position="32"/>
    </location>
</feature>
<feature type="compositionally biased region" description="Basic and acidic residues" evidence="1">
    <location>
        <begin position="1"/>
        <end position="20"/>
    </location>
</feature>
<dbReference type="EMBL" id="JACHWS010000002">
    <property type="protein sequence ID" value="MBB3038405.1"/>
    <property type="molecule type" value="Genomic_DNA"/>
</dbReference>
<dbReference type="RefSeq" id="WP_183377565.1">
    <property type="nucleotide sequence ID" value="NZ_BDDI01000001.1"/>
</dbReference>
<reference evidence="2 3" key="1">
    <citation type="submission" date="2020-08" db="EMBL/GenBank/DDBJ databases">
        <title>Sequencing the genomes of 1000 actinobacteria strains.</title>
        <authorList>
            <person name="Klenk H.-P."/>
        </authorList>
    </citation>
    <scope>NUCLEOTIDE SEQUENCE [LARGE SCALE GENOMIC DNA]</scope>
    <source>
        <strain evidence="2 3">DSM 45258</strain>
    </source>
</reference>
<sequence>MERGQGKHAPRVDEELKHEQQSMLQGKGAQTSRAEEWREPEPPADDDPELRDPRE</sequence>
<name>A0A839RNQ0_9ACTN</name>
<dbReference type="AlphaFoldDB" id="A0A839RNQ0"/>
<gene>
    <name evidence="2" type="ORF">FHU29_002854</name>
</gene>
<protein>
    <submittedName>
        <fullName evidence="2">Uncharacterized protein</fullName>
    </submittedName>
</protein>
<comment type="caution">
    <text evidence="2">The sequence shown here is derived from an EMBL/GenBank/DDBJ whole genome shotgun (WGS) entry which is preliminary data.</text>
</comment>
<feature type="region of interest" description="Disordered" evidence="1">
    <location>
        <begin position="1"/>
        <end position="55"/>
    </location>
</feature>
<evidence type="ECO:0000313" key="3">
    <source>
        <dbReference type="Proteomes" id="UP000567922"/>
    </source>
</evidence>
<evidence type="ECO:0000256" key="1">
    <source>
        <dbReference type="SAM" id="MobiDB-lite"/>
    </source>
</evidence>
<keyword evidence="3" id="KW-1185">Reference proteome</keyword>
<dbReference type="Proteomes" id="UP000567922">
    <property type="component" value="Unassembled WGS sequence"/>
</dbReference>
<proteinExistence type="predicted"/>
<evidence type="ECO:0000313" key="2">
    <source>
        <dbReference type="EMBL" id="MBB3038405.1"/>
    </source>
</evidence>
<organism evidence="2 3">
    <name type="scientific">Hoyosella altamirensis</name>
    <dbReference type="NCBI Taxonomy" id="616997"/>
    <lineage>
        <taxon>Bacteria</taxon>
        <taxon>Bacillati</taxon>
        <taxon>Actinomycetota</taxon>
        <taxon>Actinomycetes</taxon>
        <taxon>Mycobacteriales</taxon>
        <taxon>Hoyosellaceae</taxon>
        <taxon>Hoyosella</taxon>
    </lineage>
</organism>